<dbReference type="CDD" id="cd00038">
    <property type="entry name" value="CAP_ED"/>
    <property type="match status" value="1"/>
</dbReference>
<dbReference type="InterPro" id="IPR036388">
    <property type="entry name" value="WH-like_DNA-bd_sf"/>
</dbReference>
<dbReference type="PROSITE" id="PS50042">
    <property type="entry name" value="CNMP_BINDING_3"/>
    <property type="match status" value="1"/>
</dbReference>
<dbReference type="PANTHER" id="PTHR24567:SF74">
    <property type="entry name" value="HTH-TYPE TRANSCRIPTIONAL REGULATOR ARCR"/>
    <property type="match status" value="1"/>
</dbReference>
<keyword evidence="2" id="KW-0238">DNA-binding</keyword>
<accession>A0A6A4RC11</accession>
<evidence type="ECO:0000313" key="6">
    <source>
        <dbReference type="EMBL" id="KAE9627225.1"/>
    </source>
</evidence>
<evidence type="ECO:0000313" key="9">
    <source>
        <dbReference type="Proteomes" id="UP000441586"/>
    </source>
</evidence>
<dbReference type="InterPro" id="IPR014710">
    <property type="entry name" value="RmlC-like_jellyroll"/>
</dbReference>
<comment type="caution">
    <text evidence="6">The sequence shown here is derived from an EMBL/GenBank/DDBJ whole genome shotgun (WGS) entry which is preliminary data.</text>
</comment>
<evidence type="ECO:0000256" key="3">
    <source>
        <dbReference type="ARBA" id="ARBA00023163"/>
    </source>
</evidence>
<keyword evidence="1" id="KW-0805">Transcription regulation</keyword>
<dbReference type="Proteomes" id="UP000305041">
    <property type="component" value="Unassembled WGS sequence"/>
</dbReference>
<dbReference type="InterPro" id="IPR050397">
    <property type="entry name" value="Env_Response_Regulators"/>
</dbReference>
<dbReference type="RefSeq" id="WP_138165253.1">
    <property type="nucleotide sequence ID" value="NZ_VAUA01000014.1"/>
</dbReference>
<accession>A0A5R8YS73</accession>
<dbReference type="EMBL" id="WSFO01000014">
    <property type="protein sequence ID" value="KAE9627225.1"/>
    <property type="molecule type" value="Genomic_DNA"/>
</dbReference>
<name>A0A5R8YS73_9RHOB</name>
<reference evidence="7 8" key="1">
    <citation type="submission" date="2019-05" db="EMBL/GenBank/DDBJ databases">
        <title>Draft genome sequence of Pelagicola sp. DSW4-44.</title>
        <authorList>
            <person name="Oh J."/>
        </authorList>
    </citation>
    <scope>NUCLEOTIDE SEQUENCE [LARGE SCALE GENOMIC DNA]</scope>
    <source>
        <strain evidence="7 8">DSW4-44</strain>
    </source>
</reference>
<evidence type="ECO:0000259" key="4">
    <source>
        <dbReference type="PROSITE" id="PS50042"/>
    </source>
</evidence>
<dbReference type="PANTHER" id="PTHR24567">
    <property type="entry name" value="CRP FAMILY TRANSCRIPTIONAL REGULATORY PROTEIN"/>
    <property type="match status" value="1"/>
</dbReference>
<organism evidence="6 9">
    <name type="scientific">Parasedimentitalea maritima</name>
    <dbReference type="NCBI Taxonomy" id="2578117"/>
    <lineage>
        <taxon>Bacteria</taxon>
        <taxon>Pseudomonadati</taxon>
        <taxon>Pseudomonadota</taxon>
        <taxon>Alphaproteobacteria</taxon>
        <taxon>Rhodobacterales</taxon>
        <taxon>Paracoccaceae</taxon>
        <taxon>Parasedimentitalea</taxon>
    </lineage>
</organism>
<evidence type="ECO:0000256" key="2">
    <source>
        <dbReference type="ARBA" id="ARBA00023125"/>
    </source>
</evidence>
<dbReference type="Gene3D" id="2.60.120.10">
    <property type="entry name" value="Jelly Rolls"/>
    <property type="match status" value="1"/>
</dbReference>
<dbReference type="Gene3D" id="1.10.10.10">
    <property type="entry name" value="Winged helix-like DNA-binding domain superfamily/Winged helix DNA-binding domain"/>
    <property type="match status" value="1"/>
</dbReference>
<dbReference type="Proteomes" id="UP000441586">
    <property type="component" value="Unassembled WGS sequence"/>
</dbReference>
<dbReference type="GO" id="GO:0003677">
    <property type="term" value="F:DNA binding"/>
    <property type="evidence" value="ECO:0007669"/>
    <property type="project" value="UniProtKB-KW"/>
</dbReference>
<dbReference type="EMBL" id="VAUA01000014">
    <property type="protein sequence ID" value="TLP55945.1"/>
    <property type="molecule type" value="Genomic_DNA"/>
</dbReference>
<dbReference type="PROSITE" id="PS51063">
    <property type="entry name" value="HTH_CRP_2"/>
    <property type="match status" value="1"/>
</dbReference>
<dbReference type="InterPro" id="IPR000595">
    <property type="entry name" value="cNMP-bd_dom"/>
</dbReference>
<gene>
    <name evidence="7" type="ORF">FEE96_21885</name>
    <name evidence="6" type="ORF">GP644_20305</name>
</gene>
<feature type="domain" description="HTH crp-type" evidence="5">
    <location>
        <begin position="149"/>
        <end position="217"/>
    </location>
</feature>
<protein>
    <submittedName>
        <fullName evidence="7">Crp/Fnr family transcriptional regulator</fullName>
    </submittedName>
    <submittedName>
        <fullName evidence="6">Cyclic nucleotide-binding domain-containing protein</fullName>
    </submittedName>
</protein>
<evidence type="ECO:0000259" key="5">
    <source>
        <dbReference type="PROSITE" id="PS51063"/>
    </source>
</evidence>
<dbReference type="AlphaFoldDB" id="A0A5R8YS73"/>
<reference evidence="6 9" key="2">
    <citation type="submission" date="2019-12" db="EMBL/GenBank/DDBJ databases">
        <authorList>
            <person name="Zhang Y.-J."/>
        </authorList>
    </citation>
    <scope>NUCLEOTIDE SEQUENCE [LARGE SCALE GENOMIC DNA]</scope>
    <source>
        <strain evidence="6 9">H18S-6</strain>
    </source>
</reference>
<dbReference type="SUPFAM" id="SSF46785">
    <property type="entry name" value="Winged helix' DNA-binding domain"/>
    <property type="match status" value="1"/>
</dbReference>
<proteinExistence type="predicted"/>
<evidence type="ECO:0000313" key="8">
    <source>
        <dbReference type="Proteomes" id="UP000305041"/>
    </source>
</evidence>
<keyword evidence="8" id="KW-1185">Reference proteome</keyword>
<evidence type="ECO:0000256" key="1">
    <source>
        <dbReference type="ARBA" id="ARBA00023015"/>
    </source>
</evidence>
<dbReference type="InterPro" id="IPR036390">
    <property type="entry name" value="WH_DNA-bd_sf"/>
</dbReference>
<keyword evidence="3" id="KW-0804">Transcription</keyword>
<dbReference type="SUPFAM" id="SSF51206">
    <property type="entry name" value="cAMP-binding domain-like"/>
    <property type="match status" value="1"/>
</dbReference>
<dbReference type="InterPro" id="IPR012318">
    <property type="entry name" value="HTH_CRP"/>
</dbReference>
<sequence>MAHEHYKAIARNSLLIRSLPEQHIETLLSHAHFRHYERGENIFLQDEEATAIHVVIDGWVKLFRVAPNGAEAVVSIFACGESFGEAVALRGNNYPVSAEAVTAAEVMHIPSSLLISLMKEDPQIGLSILASTFMHLHSLVEQLEQLKAQTGAQRVAEFLLTLCRSDRGPCEVILPYDKVLIAGRLGMKPESLSRAFARLKTAGVQIKKNHAAIADVKILREYTEDDPADAWNKA</sequence>
<evidence type="ECO:0000313" key="7">
    <source>
        <dbReference type="EMBL" id="TLP55945.1"/>
    </source>
</evidence>
<dbReference type="OrthoDB" id="190787at2"/>
<feature type="domain" description="Cyclic nucleotide-binding" evidence="4">
    <location>
        <begin position="15"/>
        <end position="106"/>
    </location>
</feature>
<dbReference type="InterPro" id="IPR018490">
    <property type="entry name" value="cNMP-bd_dom_sf"/>
</dbReference>
<dbReference type="Pfam" id="PF00027">
    <property type="entry name" value="cNMP_binding"/>
    <property type="match status" value="1"/>
</dbReference>
<dbReference type="GO" id="GO:0005829">
    <property type="term" value="C:cytosol"/>
    <property type="evidence" value="ECO:0007669"/>
    <property type="project" value="TreeGrafter"/>
</dbReference>
<dbReference type="Pfam" id="PF13545">
    <property type="entry name" value="HTH_Crp_2"/>
    <property type="match status" value="1"/>
</dbReference>
<dbReference type="GO" id="GO:0003700">
    <property type="term" value="F:DNA-binding transcription factor activity"/>
    <property type="evidence" value="ECO:0007669"/>
    <property type="project" value="TreeGrafter"/>
</dbReference>
<dbReference type="SMART" id="SM00100">
    <property type="entry name" value="cNMP"/>
    <property type="match status" value="1"/>
</dbReference>